<reference evidence="5" key="1">
    <citation type="journal article" date="2014" name="Front. Microbiol.">
        <title>High frequency of phylogenetically diverse reductive dehalogenase-homologous genes in deep subseafloor sedimentary metagenomes.</title>
        <authorList>
            <person name="Kawai M."/>
            <person name="Futagami T."/>
            <person name="Toyoda A."/>
            <person name="Takaki Y."/>
            <person name="Nishi S."/>
            <person name="Hori S."/>
            <person name="Arai W."/>
            <person name="Tsubouchi T."/>
            <person name="Morono Y."/>
            <person name="Uchiyama I."/>
            <person name="Ito T."/>
            <person name="Fujiyama A."/>
            <person name="Inagaki F."/>
            <person name="Takami H."/>
        </authorList>
    </citation>
    <scope>NUCLEOTIDE SEQUENCE</scope>
    <source>
        <strain evidence="5">Expedition CK06-06</strain>
    </source>
</reference>
<dbReference type="CDD" id="cd00165">
    <property type="entry name" value="S4"/>
    <property type="match status" value="1"/>
</dbReference>
<dbReference type="InterPro" id="IPR002877">
    <property type="entry name" value="RNA_MeTrfase_FtsJ_dom"/>
</dbReference>
<dbReference type="Gene3D" id="3.40.50.150">
    <property type="entry name" value="Vaccinia Virus protein VP39"/>
    <property type="match status" value="1"/>
</dbReference>
<dbReference type="InterPro" id="IPR036986">
    <property type="entry name" value="S4_RNA-bd_sf"/>
</dbReference>
<dbReference type="InterPro" id="IPR004538">
    <property type="entry name" value="Hemolysin_A/TlyA"/>
</dbReference>
<evidence type="ECO:0000259" key="4">
    <source>
        <dbReference type="Pfam" id="PF01728"/>
    </source>
</evidence>
<evidence type="ECO:0000256" key="1">
    <source>
        <dbReference type="ARBA" id="ARBA00022884"/>
    </source>
</evidence>
<protein>
    <recommendedName>
        <fullName evidence="6">Ribosomal RNA methyltransferase FtsJ domain-containing protein</fullName>
    </recommendedName>
</protein>
<proteinExistence type="inferred from homology"/>
<organism evidence="5">
    <name type="scientific">marine sediment metagenome</name>
    <dbReference type="NCBI Taxonomy" id="412755"/>
    <lineage>
        <taxon>unclassified sequences</taxon>
        <taxon>metagenomes</taxon>
        <taxon>ecological metagenomes</taxon>
    </lineage>
</organism>
<keyword evidence="1" id="KW-0694">RNA-binding</keyword>
<dbReference type="PANTHER" id="PTHR32319">
    <property type="entry name" value="BACTERIAL HEMOLYSIN-LIKE PROTEIN"/>
    <property type="match status" value="1"/>
</dbReference>
<dbReference type="SUPFAM" id="SSF53335">
    <property type="entry name" value="S-adenosyl-L-methionine-dependent methyltransferases"/>
    <property type="match status" value="1"/>
</dbReference>
<dbReference type="GO" id="GO:0032259">
    <property type="term" value="P:methylation"/>
    <property type="evidence" value="ECO:0007669"/>
    <property type="project" value="InterPro"/>
</dbReference>
<feature type="domain" description="Ribosomal RNA methyltransferase FtsJ" evidence="4">
    <location>
        <begin position="45"/>
        <end position="225"/>
    </location>
</feature>
<dbReference type="GO" id="GO:0008168">
    <property type="term" value="F:methyltransferase activity"/>
    <property type="evidence" value="ECO:0007669"/>
    <property type="project" value="InterPro"/>
</dbReference>
<dbReference type="InterPro" id="IPR002942">
    <property type="entry name" value="S4_RNA-bd"/>
</dbReference>
<feature type="non-terminal residue" evidence="5">
    <location>
        <position position="1"/>
    </location>
</feature>
<comment type="caution">
    <text evidence="5">The sequence shown here is derived from an EMBL/GenBank/DDBJ whole genome shotgun (WGS) entry which is preliminary data.</text>
</comment>
<dbReference type="PIRSF" id="PIRSF005578">
    <property type="entry name" value="TlyA"/>
    <property type="match status" value="1"/>
</dbReference>
<evidence type="ECO:0000256" key="2">
    <source>
        <dbReference type="ARBA" id="ARBA00029460"/>
    </source>
</evidence>
<dbReference type="AlphaFoldDB" id="X0UZD3"/>
<evidence type="ECO:0000259" key="3">
    <source>
        <dbReference type="Pfam" id="PF01479"/>
    </source>
</evidence>
<dbReference type="InterPro" id="IPR047048">
    <property type="entry name" value="TlyA"/>
</dbReference>
<comment type="similarity">
    <text evidence="2">Belongs to the TlyA family.</text>
</comment>
<sequence length="248" mass="26914">LVETRSKSQAIIMAGDVLVEGEPVTKAGQRVPVDAHVEIVAPAPYVSRGGYKLSEALERFKIDVSGLVCADVGACTGGFTDVLLQRNAARVYAIDVGYGQLAWNLRNDARVVVMERTNVRHLESVAEQVSFIAIDVSFISLKLVLPTVSAWLENQGEIVSLIKPQFEAGREKIGKGGIVRDPDVHRQVLQNMLNWSKERDLGPCDLIRSPITGSGGNVEFLLHLKPGQPDAVVIEELIDKVIPGETVA</sequence>
<name>X0UZD3_9ZZZZ</name>
<dbReference type="Pfam" id="PF01728">
    <property type="entry name" value="FtsJ"/>
    <property type="match status" value="1"/>
</dbReference>
<evidence type="ECO:0000313" key="5">
    <source>
        <dbReference type="EMBL" id="GAG05653.1"/>
    </source>
</evidence>
<dbReference type="Pfam" id="PF01479">
    <property type="entry name" value="S4"/>
    <property type="match status" value="1"/>
</dbReference>
<dbReference type="NCBIfam" id="TIGR00478">
    <property type="entry name" value="tly"/>
    <property type="match status" value="1"/>
</dbReference>
<dbReference type="PANTHER" id="PTHR32319:SF0">
    <property type="entry name" value="BACTERIAL HEMOLYSIN-LIKE PROTEIN"/>
    <property type="match status" value="1"/>
</dbReference>
<dbReference type="GO" id="GO:0003723">
    <property type="term" value="F:RNA binding"/>
    <property type="evidence" value="ECO:0007669"/>
    <property type="project" value="UniProtKB-KW"/>
</dbReference>
<dbReference type="SUPFAM" id="SSF55174">
    <property type="entry name" value="Alpha-L RNA-binding motif"/>
    <property type="match status" value="1"/>
</dbReference>
<gene>
    <name evidence="5" type="ORF">S01H1_32751</name>
</gene>
<dbReference type="Gene3D" id="3.10.290.10">
    <property type="entry name" value="RNA-binding S4 domain"/>
    <property type="match status" value="1"/>
</dbReference>
<accession>X0UZD3</accession>
<dbReference type="EMBL" id="BARS01020299">
    <property type="protein sequence ID" value="GAG05653.1"/>
    <property type="molecule type" value="Genomic_DNA"/>
</dbReference>
<dbReference type="PROSITE" id="PS50889">
    <property type="entry name" value="S4"/>
    <property type="match status" value="1"/>
</dbReference>
<feature type="domain" description="RNA-binding S4" evidence="3">
    <location>
        <begin position="2"/>
        <end position="34"/>
    </location>
</feature>
<dbReference type="InterPro" id="IPR029063">
    <property type="entry name" value="SAM-dependent_MTases_sf"/>
</dbReference>
<evidence type="ECO:0008006" key="6">
    <source>
        <dbReference type="Google" id="ProtNLM"/>
    </source>
</evidence>